<evidence type="ECO:0000313" key="5">
    <source>
        <dbReference type="Proteomes" id="UP000253817"/>
    </source>
</evidence>
<dbReference type="Proteomes" id="UP000270112">
    <property type="component" value="Unassembled WGS sequence"/>
</dbReference>
<evidence type="ECO:0000256" key="2">
    <source>
        <dbReference type="SAM" id="SignalP"/>
    </source>
</evidence>
<sequence>MGFKKKSGLLVGAGFLLGTVGVKALTSPTAKKCYVQGVAQGLRAKASYESIVEQAKAEVDDIVAEATYISVTGADDGATPETAAASDDQPAK</sequence>
<evidence type="ECO:0000313" key="6">
    <source>
        <dbReference type="Proteomes" id="UP000270112"/>
    </source>
</evidence>
<dbReference type="OrthoDB" id="3183565at2"/>
<dbReference type="RefSeq" id="WP_114547231.1">
    <property type="nucleotide sequence ID" value="NZ_CALJMG010000089.1"/>
</dbReference>
<evidence type="ECO:0000313" key="3">
    <source>
        <dbReference type="EMBL" id="RDB67431.1"/>
    </source>
</evidence>
<dbReference type="Pfam" id="PF19605">
    <property type="entry name" value="DUF6110"/>
    <property type="match status" value="1"/>
</dbReference>
<name>A0A3N0IYS1_9ACTN</name>
<reference evidence="3 5" key="1">
    <citation type="journal article" date="2018" name="Elife">
        <title>Discovery and characterization of a prevalent human gut bacterial enzyme sufficient for the inactivation of a family of plant toxins.</title>
        <authorList>
            <person name="Koppel N."/>
            <person name="Bisanz J.E."/>
            <person name="Pandelia M.E."/>
            <person name="Turnbaugh P.J."/>
            <person name="Balskus E.P."/>
        </authorList>
    </citation>
    <scope>NUCLEOTIDE SEQUENCE [LARGE SCALE GENOMIC DNA]</scope>
    <source>
        <strain evidence="3 5">DSM 16107</strain>
    </source>
</reference>
<dbReference type="EMBL" id="PPTT01000026">
    <property type="protein sequence ID" value="RDB67431.1"/>
    <property type="molecule type" value="Genomic_DNA"/>
</dbReference>
<feature type="region of interest" description="Disordered" evidence="1">
    <location>
        <begin position="73"/>
        <end position="92"/>
    </location>
</feature>
<organism evidence="4 6">
    <name type="scientific">Eggerthella sinensis</name>
    <dbReference type="NCBI Taxonomy" id="242230"/>
    <lineage>
        <taxon>Bacteria</taxon>
        <taxon>Bacillati</taxon>
        <taxon>Actinomycetota</taxon>
        <taxon>Coriobacteriia</taxon>
        <taxon>Eggerthellales</taxon>
        <taxon>Eggerthellaceae</taxon>
        <taxon>Eggerthella</taxon>
    </lineage>
</organism>
<evidence type="ECO:0000313" key="4">
    <source>
        <dbReference type="EMBL" id="RNM42111.1"/>
    </source>
</evidence>
<keyword evidence="2" id="KW-0732">Signal</keyword>
<proteinExistence type="predicted"/>
<reference evidence="4" key="3">
    <citation type="journal article" date="2019" name="Microbiol. Resour. Announc.">
        <title>Draft Genome Sequences of Type Strains of Gordonibacter faecihominis, Paraeggerthella hongkongensis, Parvibacter caecicola,Slackia equolifaciens, Slackia faecicanis, and Slackia isoflavoniconvertens.</title>
        <authorList>
            <person name="Danylec N."/>
            <person name="Stoll D.A."/>
            <person name="Dotsch A."/>
            <person name="Huch M."/>
        </authorList>
    </citation>
    <scope>NUCLEOTIDE SEQUENCE</scope>
    <source>
        <strain evidence="4">DSM 16107</strain>
    </source>
</reference>
<keyword evidence="5" id="KW-1185">Reference proteome</keyword>
<dbReference type="InterPro" id="IPR046092">
    <property type="entry name" value="DUF6110"/>
</dbReference>
<comment type="caution">
    <text evidence="4">The sequence shown here is derived from an EMBL/GenBank/DDBJ whole genome shotgun (WGS) entry which is preliminary data.</text>
</comment>
<accession>A0A3N0IYS1</accession>
<dbReference type="AlphaFoldDB" id="A0A3N0IYS1"/>
<reference evidence="6" key="2">
    <citation type="submission" date="2018-05" db="EMBL/GenBank/DDBJ databases">
        <title>Genome Sequencing of selected type strains of the family Eggerthellaceae.</title>
        <authorList>
            <person name="Danylec N."/>
            <person name="Stoll D.A."/>
            <person name="Doetsch A."/>
            <person name="Huch M."/>
        </authorList>
    </citation>
    <scope>NUCLEOTIDE SEQUENCE [LARGE SCALE GENOMIC DNA]</scope>
    <source>
        <strain evidence="6">DSM 16107</strain>
    </source>
</reference>
<feature type="chain" id="PRO_5030078688" evidence="2">
    <location>
        <begin position="25"/>
        <end position="92"/>
    </location>
</feature>
<dbReference type="EMBL" id="QICC01000019">
    <property type="protein sequence ID" value="RNM42111.1"/>
    <property type="molecule type" value="Genomic_DNA"/>
</dbReference>
<gene>
    <name evidence="3" type="ORF">C1876_13410</name>
    <name evidence="4" type="ORF">DMP09_06485</name>
</gene>
<feature type="signal peptide" evidence="2">
    <location>
        <begin position="1"/>
        <end position="24"/>
    </location>
</feature>
<evidence type="ECO:0000256" key="1">
    <source>
        <dbReference type="SAM" id="MobiDB-lite"/>
    </source>
</evidence>
<protein>
    <submittedName>
        <fullName evidence="4">DUF1490 domain-containing protein</fullName>
    </submittedName>
</protein>
<dbReference type="Proteomes" id="UP000253817">
    <property type="component" value="Unassembled WGS sequence"/>
</dbReference>